<dbReference type="AlphaFoldDB" id="A0A016SFE7"/>
<name>A0A016SFE7_9BILA</name>
<dbReference type="Proteomes" id="UP000024635">
    <property type="component" value="Unassembled WGS sequence"/>
</dbReference>
<evidence type="ECO:0000313" key="1">
    <source>
        <dbReference type="EMBL" id="EYB89019.1"/>
    </source>
</evidence>
<evidence type="ECO:0000313" key="2">
    <source>
        <dbReference type="Proteomes" id="UP000024635"/>
    </source>
</evidence>
<sequence length="141" mass="16303">MMATNEISSSACGAVARRACQGREWVTAINPHCTYIYVIYNMTSTRTVLLCIVFVVIQACAEENKVVKQVQFNRNMPAWRSSVRVRQVFKHREPRIICPDGITSQVQGSFPRLSLFYDGGSRPRLFNFNKRYEDLYDNLER</sequence>
<comment type="caution">
    <text evidence="1">The sequence shown here is derived from an EMBL/GenBank/DDBJ whole genome shotgun (WGS) entry which is preliminary data.</text>
</comment>
<reference evidence="2" key="1">
    <citation type="journal article" date="2015" name="Nat. Genet.">
        <title>The genome and transcriptome of the zoonotic hookworm Ancylostoma ceylanicum identify infection-specific gene families.</title>
        <authorList>
            <person name="Schwarz E.M."/>
            <person name="Hu Y."/>
            <person name="Antoshechkin I."/>
            <person name="Miller M.M."/>
            <person name="Sternberg P.W."/>
            <person name="Aroian R.V."/>
        </authorList>
    </citation>
    <scope>NUCLEOTIDE SEQUENCE</scope>
    <source>
        <strain evidence="2">HY135</strain>
    </source>
</reference>
<proteinExistence type="predicted"/>
<dbReference type="EMBL" id="JARK01001574">
    <property type="protein sequence ID" value="EYB89019.1"/>
    <property type="molecule type" value="Genomic_DNA"/>
</dbReference>
<protein>
    <submittedName>
        <fullName evidence="1">Uncharacterized protein</fullName>
    </submittedName>
</protein>
<gene>
    <name evidence="1" type="primary">Acey_s0238.g3300</name>
    <name evidence="1" type="ORF">Y032_0238g3300</name>
</gene>
<dbReference type="OrthoDB" id="5819952at2759"/>
<keyword evidence="2" id="KW-1185">Reference proteome</keyword>
<accession>A0A016SFE7</accession>
<organism evidence="1 2">
    <name type="scientific">Ancylostoma ceylanicum</name>
    <dbReference type="NCBI Taxonomy" id="53326"/>
    <lineage>
        <taxon>Eukaryota</taxon>
        <taxon>Metazoa</taxon>
        <taxon>Ecdysozoa</taxon>
        <taxon>Nematoda</taxon>
        <taxon>Chromadorea</taxon>
        <taxon>Rhabditida</taxon>
        <taxon>Rhabditina</taxon>
        <taxon>Rhabditomorpha</taxon>
        <taxon>Strongyloidea</taxon>
        <taxon>Ancylostomatidae</taxon>
        <taxon>Ancylostomatinae</taxon>
        <taxon>Ancylostoma</taxon>
    </lineage>
</organism>